<dbReference type="Pfam" id="PF00041">
    <property type="entry name" value="fn3"/>
    <property type="match status" value="3"/>
</dbReference>
<dbReference type="InterPro" id="IPR013783">
    <property type="entry name" value="Ig-like_fold"/>
</dbReference>
<feature type="domain" description="Fibronectin type-III" evidence="2">
    <location>
        <begin position="87"/>
        <end position="193"/>
    </location>
</feature>
<dbReference type="Proteomes" id="UP000683360">
    <property type="component" value="Unassembled WGS sequence"/>
</dbReference>
<dbReference type="InterPro" id="IPR003961">
    <property type="entry name" value="FN3_dom"/>
</dbReference>
<evidence type="ECO:0000259" key="2">
    <source>
        <dbReference type="PROSITE" id="PS50853"/>
    </source>
</evidence>
<dbReference type="PANTHER" id="PTHR46708">
    <property type="entry name" value="TENASCIN"/>
    <property type="match status" value="1"/>
</dbReference>
<accession>A0A8S3TVW8</accession>
<dbReference type="SUPFAM" id="SSF49265">
    <property type="entry name" value="Fibronectin type III"/>
    <property type="match status" value="2"/>
</dbReference>
<comment type="caution">
    <text evidence="3">The sequence shown here is derived from an EMBL/GenBank/DDBJ whole genome shotgun (WGS) entry which is preliminary data.</text>
</comment>
<dbReference type="EMBL" id="CAJPWZ010002408">
    <property type="protein sequence ID" value="CAG2237838.1"/>
    <property type="molecule type" value="Genomic_DNA"/>
</dbReference>
<evidence type="ECO:0000256" key="1">
    <source>
        <dbReference type="ARBA" id="ARBA00022737"/>
    </source>
</evidence>
<dbReference type="PROSITE" id="PS50853">
    <property type="entry name" value="FN3"/>
    <property type="match status" value="1"/>
</dbReference>
<dbReference type="CDD" id="cd00063">
    <property type="entry name" value="FN3"/>
    <property type="match status" value="3"/>
</dbReference>
<dbReference type="PANTHER" id="PTHR46708:SF2">
    <property type="entry name" value="FIBRONECTIN TYPE-III DOMAIN-CONTAINING PROTEIN"/>
    <property type="match status" value="1"/>
</dbReference>
<evidence type="ECO:0000313" key="3">
    <source>
        <dbReference type="EMBL" id="CAG2237838.1"/>
    </source>
</evidence>
<proteinExistence type="predicted"/>
<reference evidence="3" key="1">
    <citation type="submission" date="2021-03" db="EMBL/GenBank/DDBJ databases">
        <authorList>
            <person name="Bekaert M."/>
        </authorList>
    </citation>
    <scope>NUCLEOTIDE SEQUENCE</scope>
</reference>
<evidence type="ECO:0000313" key="4">
    <source>
        <dbReference type="Proteomes" id="UP000683360"/>
    </source>
</evidence>
<dbReference type="InterPro" id="IPR036116">
    <property type="entry name" value="FN3_sf"/>
</dbReference>
<gene>
    <name evidence="3" type="ORF">MEDL_50278</name>
</gene>
<dbReference type="AlphaFoldDB" id="A0A8S3TVW8"/>
<keyword evidence="1" id="KW-0677">Repeat</keyword>
<dbReference type="OrthoDB" id="5969272at2759"/>
<name>A0A8S3TVW8_MYTED</name>
<organism evidence="3 4">
    <name type="scientific">Mytilus edulis</name>
    <name type="common">Blue mussel</name>
    <dbReference type="NCBI Taxonomy" id="6550"/>
    <lineage>
        <taxon>Eukaryota</taxon>
        <taxon>Metazoa</taxon>
        <taxon>Spiralia</taxon>
        <taxon>Lophotrochozoa</taxon>
        <taxon>Mollusca</taxon>
        <taxon>Bivalvia</taxon>
        <taxon>Autobranchia</taxon>
        <taxon>Pteriomorphia</taxon>
        <taxon>Mytilida</taxon>
        <taxon>Mytiloidea</taxon>
        <taxon>Mytilidae</taxon>
        <taxon>Mytilinae</taxon>
        <taxon>Mytilus</taxon>
    </lineage>
</organism>
<dbReference type="Gene3D" id="2.60.40.10">
    <property type="entry name" value="Immunoglobulins"/>
    <property type="match status" value="3"/>
</dbReference>
<keyword evidence="4" id="KW-1185">Reference proteome</keyword>
<dbReference type="SMART" id="SM00060">
    <property type="entry name" value="FN3"/>
    <property type="match status" value="3"/>
</dbReference>
<sequence>MTIEWDITDSDNYLEYKIVDPLKGPDDWEQKLLSAKDVVVKENESCVYVLYSLSPDTSYELKMCYIDKNQVKSKYTESQTHRTLKAAPKNLDIIERTESSLTIKWDKDDPDKRRAYKLNYRHKTSEKWIVKELSTENIKTNEDGCHVYKLNKLLPETLYELRICSLDNQQLRKNLDIIERTESSLTIKWDKDDSVKRRAYQLDYRHKTSEKWIVKELSTENIKTNEDGCHVYTLQELLPEILYELRLCSLDNQQVCSQYTESKLPKTQQIAPKNLDIKERTESSLTIKWDKDDSDKRRAYKLDYRHKTSKKWIVKELSTENIKTNEEGCHVYTLQELLPETLYELRLCSWIINRTAVNILSLSCLRHYKSVNEFFICLLA</sequence>
<dbReference type="InterPro" id="IPR050991">
    <property type="entry name" value="ECM_Regulatory_Proteins"/>
</dbReference>
<protein>
    <submittedName>
        <fullName evidence="3">COL12A</fullName>
    </submittedName>
</protein>